<name>A0ABQ0ZJB2_9BACT</name>
<protein>
    <recommendedName>
        <fullName evidence="4">Outer membrane protein with beta-barrel domain</fullName>
    </recommendedName>
</protein>
<evidence type="ECO:0008006" key="4">
    <source>
        <dbReference type="Google" id="ProtNLM"/>
    </source>
</evidence>
<evidence type="ECO:0000256" key="1">
    <source>
        <dbReference type="SAM" id="SignalP"/>
    </source>
</evidence>
<accession>A0ABQ0ZJB2</accession>
<comment type="caution">
    <text evidence="2">The sequence shown here is derived from an EMBL/GenBank/DDBJ whole genome shotgun (WGS) entry which is preliminary data.</text>
</comment>
<dbReference type="EMBL" id="BLAU01000001">
    <property type="protein sequence ID" value="GET21448.1"/>
    <property type="molecule type" value="Genomic_DNA"/>
</dbReference>
<evidence type="ECO:0000313" key="2">
    <source>
        <dbReference type="EMBL" id="GET21448.1"/>
    </source>
</evidence>
<gene>
    <name evidence="2" type="ORF">JCM18694_16940</name>
</gene>
<feature type="chain" id="PRO_5045794162" description="Outer membrane protein with beta-barrel domain" evidence="1">
    <location>
        <begin position="25"/>
        <end position="282"/>
    </location>
</feature>
<proteinExistence type="predicted"/>
<organism evidence="2 3">
    <name type="scientific">Prolixibacter denitrificans</name>
    <dbReference type="NCBI Taxonomy" id="1541063"/>
    <lineage>
        <taxon>Bacteria</taxon>
        <taxon>Pseudomonadati</taxon>
        <taxon>Bacteroidota</taxon>
        <taxon>Bacteroidia</taxon>
        <taxon>Marinilabiliales</taxon>
        <taxon>Prolixibacteraceae</taxon>
        <taxon>Prolixibacter</taxon>
    </lineage>
</organism>
<dbReference type="Proteomes" id="UP000396862">
    <property type="component" value="Unassembled WGS sequence"/>
</dbReference>
<feature type="signal peptide" evidence="1">
    <location>
        <begin position="1"/>
        <end position="24"/>
    </location>
</feature>
<sequence>MNSRMNKKFLLLVLSGMLSFSAMAQTADENSLYVEPTNRTPEPFLFSVSTLTPDDHSWSLNYSSSYGKRSEDLFGYDGVGQQFALKGYLGHRFTLNVNAALGFQANQNVVSSQQVEVIRDIIGGKKASGLRLGVGLGLQRDFSNVTSALSRITASYEASRWNIGGNVLLEKAFVSYRDKIDILTSFGVQYRLFGNLHGGVEAVGEDLEGLWDPEEAEGGAKILVGPSLNLVPSESRFSFSLSGGPVMFASRSNETNPAAIRELPSQAGLMVRARIVFNLSGS</sequence>
<evidence type="ECO:0000313" key="3">
    <source>
        <dbReference type="Proteomes" id="UP000396862"/>
    </source>
</evidence>
<keyword evidence="3" id="KW-1185">Reference proteome</keyword>
<reference evidence="2 3" key="1">
    <citation type="submission" date="2019-10" db="EMBL/GenBank/DDBJ databases">
        <title>Prolixibacter strains distinguished by the presence of nitrate reductase genes were adept at nitrate-dependent anaerobic corrosion of metallic iron and carbon steel.</title>
        <authorList>
            <person name="Iino T."/>
            <person name="Shono N."/>
            <person name="Ito K."/>
            <person name="Nakamura R."/>
            <person name="Sueoka K."/>
            <person name="Harayama S."/>
            <person name="Ohkuma M."/>
        </authorList>
    </citation>
    <scope>NUCLEOTIDE SEQUENCE [LARGE SCALE GENOMIC DNA]</scope>
    <source>
        <strain evidence="2 3">MIC1-1</strain>
    </source>
</reference>
<keyword evidence="1" id="KW-0732">Signal</keyword>